<accession>A0A2M9H7G3</accession>
<feature type="compositionally biased region" description="Polar residues" evidence="1">
    <location>
        <begin position="271"/>
        <end position="286"/>
    </location>
</feature>
<dbReference type="InterPro" id="IPR007621">
    <property type="entry name" value="TPM_dom"/>
</dbReference>
<organism evidence="5 6">
    <name type="scientific">Bifidobacterium primatium</name>
    <dbReference type="NCBI Taxonomy" id="2045438"/>
    <lineage>
        <taxon>Bacteria</taxon>
        <taxon>Bacillati</taxon>
        <taxon>Actinomycetota</taxon>
        <taxon>Actinomycetes</taxon>
        <taxon>Bifidobacteriales</taxon>
        <taxon>Bifidobacteriaceae</taxon>
        <taxon>Bifidobacterium</taxon>
    </lineage>
</organism>
<evidence type="ECO:0000256" key="2">
    <source>
        <dbReference type="SAM" id="Phobius"/>
    </source>
</evidence>
<feature type="transmembrane region" description="Helical" evidence="2">
    <location>
        <begin position="200"/>
        <end position="222"/>
    </location>
</feature>
<feature type="region of interest" description="Disordered" evidence="1">
    <location>
        <begin position="40"/>
        <end position="61"/>
    </location>
</feature>
<evidence type="ECO:0000259" key="4">
    <source>
        <dbReference type="Pfam" id="PF04536"/>
    </source>
</evidence>
<protein>
    <recommendedName>
        <fullName evidence="4">TPM domain-containing protein</fullName>
    </recommendedName>
</protein>
<dbReference type="Gene3D" id="3.10.310.50">
    <property type="match status" value="1"/>
</dbReference>
<evidence type="ECO:0000313" key="5">
    <source>
        <dbReference type="EMBL" id="PJM72760.1"/>
    </source>
</evidence>
<keyword evidence="2" id="KW-0812">Transmembrane</keyword>
<feature type="region of interest" description="Disordered" evidence="1">
    <location>
        <begin position="232"/>
        <end position="286"/>
    </location>
</feature>
<feature type="chain" id="PRO_5014760721" description="TPM domain-containing protein" evidence="3">
    <location>
        <begin position="35"/>
        <end position="286"/>
    </location>
</feature>
<feature type="domain" description="TPM" evidence="4">
    <location>
        <begin position="67"/>
        <end position="186"/>
    </location>
</feature>
<dbReference type="EMBL" id="PEBI01000004">
    <property type="protein sequence ID" value="PJM72760.1"/>
    <property type="molecule type" value="Genomic_DNA"/>
</dbReference>
<dbReference type="AlphaFoldDB" id="A0A2M9H7G3"/>
<evidence type="ECO:0000313" key="6">
    <source>
        <dbReference type="Proteomes" id="UP000229095"/>
    </source>
</evidence>
<comment type="caution">
    <text evidence="5">The sequence shown here is derived from an EMBL/GenBank/DDBJ whole genome shotgun (WGS) entry which is preliminary data.</text>
</comment>
<keyword evidence="2" id="KW-0472">Membrane</keyword>
<sequence length="286" mass="29694">MWMNAARAARVWMLVASLIIAAMVGGAAAPAVHAADATSTPSASATASGSSSSSDSGDAVTVTDNITDTENLLGDNLGKVSDALDRVKKEDGVTVKLMFLPKFVEGKDPNEWAKEVLKATNPAPNTVLLAVASEDGNLVVAVSANSDDWLSSKEAVDSLSKAAWAPLNEQTPDWSGSAIALATQISALKKSSSSSRFSTVGIVVFVIALVVLAAAATAFVVIHRRRKARINRQLARRERRRARRNAGSANDSTDGSADGSSSVGSPDDSTNDSADIQETSSTEVHA</sequence>
<keyword evidence="3" id="KW-0732">Signal</keyword>
<gene>
    <name evidence="5" type="ORF">CS006_09375</name>
</gene>
<dbReference type="Proteomes" id="UP000229095">
    <property type="component" value="Unassembled WGS sequence"/>
</dbReference>
<reference evidence="5 6" key="1">
    <citation type="submission" date="2017-10" db="EMBL/GenBank/DDBJ databases">
        <title>Draft genome sequences of strains TRE 1, TRE 9, TRE H and TRI 7, isolated from tamarins, belonging to four potential novel Bifidobacterium species.</title>
        <authorList>
            <person name="Mattarelli P."/>
            <person name="Modesto M."/>
            <person name="Puglisi E."/>
            <person name="Morelli L."/>
            <person name="Spezio C."/>
            <person name="Bonetti A."/>
            <person name="Sandri C."/>
        </authorList>
    </citation>
    <scope>NUCLEOTIDE SEQUENCE [LARGE SCALE GENOMIC DNA]</scope>
    <source>
        <strain evidence="6">TRE1</strain>
    </source>
</reference>
<evidence type="ECO:0000256" key="3">
    <source>
        <dbReference type="SAM" id="SignalP"/>
    </source>
</evidence>
<dbReference type="Pfam" id="PF04536">
    <property type="entry name" value="TPM_phosphatase"/>
    <property type="match status" value="1"/>
</dbReference>
<feature type="signal peptide" evidence="3">
    <location>
        <begin position="1"/>
        <end position="34"/>
    </location>
</feature>
<evidence type="ECO:0000256" key="1">
    <source>
        <dbReference type="SAM" id="MobiDB-lite"/>
    </source>
</evidence>
<feature type="compositionally biased region" description="Low complexity" evidence="1">
    <location>
        <begin position="245"/>
        <end position="268"/>
    </location>
</feature>
<keyword evidence="2" id="KW-1133">Transmembrane helix</keyword>
<proteinExistence type="predicted"/>
<name>A0A2M9H7G3_9BIFI</name>
<keyword evidence="6" id="KW-1185">Reference proteome</keyword>